<name>A0A967B3E6_9MICO</name>
<evidence type="ECO:0000313" key="3">
    <source>
        <dbReference type="Proteomes" id="UP000744769"/>
    </source>
</evidence>
<dbReference type="PANTHER" id="PTHR32251">
    <property type="entry name" value="3-OXO-5-ALPHA-STEROID 4-DEHYDROGENASE"/>
    <property type="match status" value="1"/>
</dbReference>
<organism evidence="2 3">
    <name type="scientific">Metallococcus carri</name>
    <dbReference type="NCBI Taxonomy" id="1656884"/>
    <lineage>
        <taxon>Bacteria</taxon>
        <taxon>Bacillati</taxon>
        <taxon>Actinomycetota</taxon>
        <taxon>Actinomycetes</taxon>
        <taxon>Micrococcales</taxon>
        <taxon>Dermacoccaceae</taxon>
        <taxon>Metallococcus</taxon>
    </lineage>
</organism>
<dbReference type="RefSeq" id="WP_166197462.1">
    <property type="nucleotide sequence ID" value="NZ_JAAOIV010000010.1"/>
</dbReference>
<gene>
    <name evidence="2" type="ORF">G9U51_13570</name>
</gene>
<reference evidence="2" key="1">
    <citation type="submission" date="2020-03" db="EMBL/GenBank/DDBJ databases">
        <title>Draft sequencing of Calidifontibacter sp. DB0510.</title>
        <authorList>
            <person name="Kim D.-U."/>
        </authorList>
    </citation>
    <scope>NUCLEOTIDE SEQUENCE</scope>
    <source>
        <strain evidence="2">DB0510</strain>
    </source>
</reference>
<dbReference type="Proteomes" id="UP000744769">
    <property type="component" value="Unassembled WGS sequence"/>
</dbReference>
<keyword evidence="1" id="KW-0732">Signal</keyword>
<dbReference type="Gene3D" id="1.20.120.1630">
    <property type="match status" value="1"/>
</dbReference>
<protein>
    <submittedName>
        <fullName evidence="2">DUF1295 domain-containing protein</fullName>
    </submittedName>
</protein>
<comment type="caution">
    <text evidence="2">The sequence shown here is derived from an EMBL/GenBank/DDBJ whole genome shotgun (WGS) entry which is preliminary data.</text>
</comment>
<dbReference type="EMBL" id="JAAOIV010000010">
    <property type="protein sequence ID" value="NHN56803.1"/>
    <property type="molecule type" value="Genomic_DNA"/>
</dbReference>
<dbReference type="AlphaFoldDB" id="A0A967B3E6"/>
<evidence type="ECO:0000256" key="1">
    <source>
        <dbReference type="SAM" id="SignalP"/>
    </source>
</evidence>
<feature type="chain" id="PRO_5039216257" evidence="1">
    <location>
        <begin position="22"/>
        <end position="259"/>
    </location>
</feature>
<proteinExistence type="predicted"/>
<dbReference type="Pfam" id="PF06966">
    <property type="entry name" value="DUF1295"/>
    <property type="match status" value="1"/>
</dbReference>
<dbReference type="GO" id="GO:0016020">
    <property type="term" value="C:membrane"/>
    <property type="evidence" value="ECO:0007669"/>
    <property type="project" value="TreeGrafter"/>
</dbReference>
<feature type="signal peptide" evidence="1">
    <location>
        <begin position="1"/>
        <end position="21"/>
    </location>
</feature>
<evidence type="ECO:0000313" key="2">
    <source>
        <dbReference type="EMBL" id="NHN56803.1"/>
    </source>
</evidence>
<accession>A0A967B3E6</accession>
<sequence>MPRGFGAVTAAAAAAVTALQAGTYAASRVTGRANVVDVVWGPGLAAVSWCGLALGRGDRTRRALLAAGTTAWGARLAWHVVRASRGRGEDPRYAELLDGLSERERIVKVFVTQGFAQWFISLPIQVAAVSGPPRGRRGALTGVGAALMLGGGVVEALADEQKMRWRRRADHGPVMDEGLWAWSRHPNYFGDACFWSGVYGVAAAAKPGAWTWPSPLAMTYFLVIATGARRAERMRAGDPAYDDYRRRVSFFVPLPPRRG</sequence>
<dbReference type="PANTHER" id="PTHR32251:SF17">
    <property type="entry name" value="STEROID 5-ALPHA REDUCTASE C-TERMINAL DOMAIN-CONTAINING PROTEIN"/>
    <property type="match status" value="1"/>
</dbReference>
<dbReference type="InterPro" id="IPR010721">
    <property type="entry name" value="UstE-like"/>
</dbReference>
<keyword evidence="3" id="KW-1185">Reference proteome</keyword>